<evidence type="ECO:0000256" key="10">
    <source>
        <dbReference type="ARBA" id="ARBA00023054"/>
    </source>
</evidence>
<dbReference type="GO" id="GO:0005737">
    <property type="term" value="C:cytoplasm"/>
    <property type="evidence" value="ECO:0007669"/>
    <property type="project" value="UniProtKB-SubCell"/>
</dbReference>
<evidence type="ECO:0000256" key="6">
    <source>
        <dbReference type="ARBA" id="ARBA00022771"/>
    </source>
</evidence>
<keyword evidence="12" id="KW-0395">Inflammatory response</keyword>
<evidence type="ECO:0000256" key="18">
    <source>
        <dbReference type="SAM" id="Coils"/>
    </source>
</evidence>
<evidence type="ECO:0000256" key="3">
    <source>
        <dbReference type="ARBA" id="ARBA00022553"/>
    </source>
</evidence>
<feature type="coiled-coil region" evidence="18">
    <location>
        <begin position="315"/>
        <end position="388"/>
    </location>
</feature>
<evidence type="ECO:0000256" key="2">
    <source>
        <dbReference type="ARBA" id="ARBA00022490"/>
    </source>
</evidence>
<feature type="domain" description="CCHC NOA-type" evidence="20">
    <location>
        <begin position="450"/>
        <end position="482"/>
    </location>
</feature>
<dbReference type="InterPro" id="IPR022008">
    <property type="entry name" value="EABR"/>
</dbReference>
<keyword evidence="4" id="KW-0053">Apoptosis</keyword>
<evidence type="ECO:0000256" key="12">
    <source>
        <dbReference type="ARBA" id="ARBA00023198"/>
    </source>
</evidence>
<dbReference type="Gene3D" id="1.20.5.990">
    <property type="entry name" value="Nemo cc2-lz domain - 1d5 darpin complex"/>
    <property type="match status" value="1"/>
</dbReference>
<dbReference type="PROSITE" id="PS51801">
    <property type="entry name" value="ZF_CCHC_NOA"/>
    <property type="match status" value="1"/>
</dbReference>
<feature type="region of interest" description="Disordered" evidence="19">
    <location>
        <begin position="426"/>
        <end position="452"/>
    </location>
</feature>
<keyword evidence="5" id="KW-0479">Metal-binding</keyword>
<evidence type="ECO:0000313" key="21">
    <source>
        <dbReference type="EMBL" id="KAK2817253.1"/>
    </source>
</evidence>
<dbReference type="InterPro" id="IPR034735">
    <property type="entry name" value="NEMO_ZF"/>
</dbReference>
<dbReference type="EMBL" id="JAUPFM010000021">
    <property type="protein sequence ID" value="KAK2817253.1"/>
    <property type="molecule type" value="Genomic_DNA"/>
</dbReference>
<evidence type="ECO:0000256" key="14">
    <source>
        <dbReference type="ARBA" id="ARBA00063508"/>
    </source>
</evidence>
<evidence type="ECO:0000313" key="22">
    <source>
        <dbReference type="Proteomes" id="UP001187415"/>
    </source>
</evidence>
<feature type="coiled-coil region" evidence="18">
    <location>
        <begin position="241"/>
        <end position="268"/>
    </location>
</feature>
<dbReference type="FunFam" id="1.20.5.990:FF:000005">
    <property type="entry name" value="TNFAIP3 interacting protein 2"/>
    <property type="match status" value="1"/>
</dbReference>
<evidence type="ECO:0000256" key="7">
    <source>
        <dbReference type="ARBA" id="ARBA00022833"/>
    </source>
</evidence>
<evidence type="ECO:0000259" key="20">
    <source>
        <dbReference type="PROSITE" id="PS51801"/>
    </source>
</evidence>
<evidence type="ECO:0000256" key="11">
    <source>
        <dbReference type="ARBA" id="ARBA00023163"/>
    </source>
</evidence>
<evidence type="ECO:0000256" key="15">
    <source>
        <dbReference type="ARBA" id="ARBA00073020"/>
    </source>
</evidence>
<evidence type="ECO:0000256" key="1">
    <source>
        <dbReference type="ARBA" id="ARBA00004496"/>
    </source>
</evidence>
<comment type="caution">
    <text evidence="21">The sequence shown here is derived from an EMBL/GenBank/DDBJ whole genome shotgun (WGS) entry which is preliminary data.</text>
</comment>
<keyword evidence="10 18" id="KW-0175">Coiled coil</keyword>
<evidence type="ECO:0000256" key="4">
    <source>
        <dbReference type="ARBA" id="ARBA00022703"/>
    </source>
</evidence>
<evidence type="ECO:0000256" key="17">
    <source>
        <dbReference type="PROSITE-ProRule" id="PRU01142"/>
    </source>
</evidence>
<gene>
    <name evidence="21" type="ORF">Q5P01_025444</name>
</gene>
<dbReference type="GO" id="GO:0034134">
    <property type="term" value="P:toll-like receptor 2 signaling pathway"/>
    <property type="evidence" value="ECO:0007669"/>
    <property type="project" value="TreeGrafter"/>
</dbReference>
<evidence type="ECO:0000256" key="8">
    <source>
        <dbReference type="ARBA" id="ARBA00022843"/>
    </source>
</evidence>
<evidence type="ECO:0000256" key="16">
    <source>
        <dbReference type="ARBA" id="ARBA00079469"/>
    </source>
</evidence>
<dbReference type="GO" id="GO:0071222">
    <property type="term" value="P:cellular response to lipopolysaccharide"/>
    <property type="evidence" value="ECO:0007669"/>
    <property type="project" value="TreeGrafter"/>
</dbReference>
<dbReference type="Pfam" id="PF12180">
    <property type="entry name" value="EABR"/>
    <property type="match status" value="1"/>
</dbReference>
<name>A0AA88IQW5_CHASR</name>
<evidence type="ECO:0000256" key="13">
    <source>
        <dbReference type="ARBA" id="ARBA00055998"/>
    </source>
</evidence>
<proteinExistence type="predicted"/>
<comment type="subunit">
    <text evidence="14">Interacts with STK11/LKB1, TNFAIP3, IKBKG, NFKB1, MAP3K8, TEK, RIPK1, CHUK, IKBKB and SMARCD1. Interacts with polyubiquitin.</text>
</comment>
<comment type="subcellular location">
    <subcellularLocation>
        <location evidence="1">Cytoplasm</location>
    </subcellularLocation>
</comment>
<accession>A0AA88IQW5</accession>
<dbReference type="GO" id="GO:0043123">
    <property type="term" value="P:positive regulation of canonical NF-kappaB signal transduction"/>
    <property type="evidence" value="ECO:0007669"/>
    <property type="project" value="TreeGrafter"/>
</dbReference>
<sequence>MVDSGPGAVLVQCWIIPSAAVSARSCKRAMDNVSMNADDAARDKTRSYSTMNTLYHESRQEVELLNKQIDVKDNIIADLKARLGKYERIYMTVGENESVVIGPSKSLLESLCKEICKLKQKRNDMEFKASRQDEEIQRLNVLLRQKELELENVRCQPEHEKDQEIHRLRLALEDRERSEATRAVLCTSLEEEANELRSQLAVTVKVCQELLGRLEKDKKGEEVEELLQQQRPKETLESSDASDVNTRVRQLQEENKQLKERVAYVQSLNSQWQKYDSSREDYIRGLCQRLKENSGLGSISSGLLHQEISRLNALLEEKIRECARVGRDVDELRRQDKERILTLEQQVLIYTEDFKSERADRERAQGHIEDLKDQVLQLKQQLHKQQGTSREGRDLIPMCRVHIGHRISSRRHKDPAEHLLRTAAEMQQKQPAPAAAAAAATTPNLDWSESPGLSELQCPRCQAKFSDTDTAEYMNHWEECAKL</sequence>
<keyword evidence="11" id="KW-0804">Transcription</keyword>
<comment type="function">
    <text evidence="13">Inhibits NF-kappa-B activation by blocking the interaction of RIPK1 with its downstream effector NEMO/IKBKG. Forms a ternary complex with NFKB1 and MAP3K8 but appears to function upstream of MAP3K8 in the TLR4 signaling pathway that regulates MAP3K8 activation. Involved in activation of the MEK/ERK signaling pathway during innate immune response; this function seems to be stimulus- and cell type specific. Required for stability of MAP3K8. Involved in regulation of apoptosis in endothelial cells; promotes TEK agonist-stimulated endothelial survival. May act as transcriptional coactivator when translocated to the nucleus. Enhances CHUK-mediated NF-kappa-B activation involving NF-kappa-B p50-p65 and p50-c-Rel complexes.</text>
</comment>
<dbReference type="GO" id="GO:0070530">
    <property type="term" value="F:K63-linked polyubiquitin modification-dependent protein binding"/>
    <property type="evidence" value="ECO:0007669"/>
    <property type="project" value="InterPro"/>
</dbReference>
<evidence type="ECO:0000256" key="5">
    <source>
        <dbReference type="ARBA" id="ARBA00022723"/>
    </source>
</evidence>
<keyword evidence="22" id="KW-1185">Reference proteome</keyword>
<dbReference type="GO" id="GO:0034138">
    <property type="term" value="P:toll-like receptor 3 signaling pathway"/>
    <property type="evidence" value="ECO:0007669"/>
    <property type="project" value="TreeGrafter"/>
</dbReference>
<keyword evidence="9" id="KW-0805">Transcription regulation</keyword>
<feature type="coiled-coil region" evidence="18">
    <location>
        <begin position="129"/>
        <end position="156"/>
    </location>
</feature>
<evidence type="ECO:0000256" key="19">
    <source>
        <dbReference type="SAM" id="MobiDB-lite"/>
    </source>
</evidence>
<keyword evidence="8" id="KW-0832">Ubl conjugation</keyword>
<organism evidence="21 22">
    <name type="scientific">Channa striata</name>
    <name type="common">Snakehead murrel</name>
    <name type="synonym">Ophicephalus striatus</name>
    <dbReference type="NCBI Taxonomy" id="64152"/>
    <lineage>
        <taxon>Eukaryota</taxon>
        <taxon>Metazoa</taxon>
        <taxon>Chordata</taxon>
        <taxon>Craniata</taxon>
        <taxon>Vertebrata</taxon>
        <taxon>Euteleostomi</taxon>
        <taxon>Actinopterygii</taxon>
        <taxon>Neopterygii</taxon>
        <taxon>Teleostei</taxon>
        <taxon>Neoteleostei</taxon>
        <taxon>Acanthomorphata</taxon>
        <taxon>Anabantaria</taxon>
        <taxon>Anabantiformes</taxon>
        <taxon>Channoidei</taxon>
        <taxon>Channidae</taxon>
        <taxon>Channa</taxon>
    </lineage>
</organism>
<dbReference type="AlphaFoldDB" id="A0AA88IQW5"/>
<protein>
    <recommendedName>
        <fullName evidence="15">TNFAIP3-interacting protein 2</fullName>
    </recommendedName>
    <alternativeName>
        <fullName evidence="16">A20-binding inhibitor of NF-kappa-B activation 2</fullName>
    </alternativeName>
</protein>
<dbReference type="GO" id="GO:0008270">
    <property type="term" value="F:zinc ion binding"/>
    <property type="evidence" value="ECO:0007669"/>
    <property type="project" value="UniProtKB-KW"/>
</dbReference>
<keyword evidence="6 17" id="KW-0863">Zinc-finger</keyword>
<dbReference type="PANTHER" id="PTHR31882:SF6">
    <property type="entry name" value="TNFAIP3-INTERACTING PROTEIN 2"/>
    <property type="match status" value="1"/>
</dbReference>
<dbReference type="PANTHER" id="PTHR31882">
    <property type="entry name" value="TNFAIP3-INTERACTING PROTEIN COILED COIL FAMILY MEMBER"/>
    <property type="match status" value="1"/>
</dbReference>
<reference evidence="21" key="1">
    <citation type="submission" date="2023-07" db="EMBL/GenBank/DDBJ databases">
        <title>Chromosome-level Genome Assembly of Striped Snakehead (Channa striata).</title>
        <authorList>
            <person name="Liu H."/>
        </authorList>
    </citation>
    <scope>NUCLEOTIDE SEQUENCE</scope>
    <source>
        <strain evidence="21">Gz</strain>
        <tissue evidence="21">Muscle</tissue>
    </source>
</reference>
<dbReference type="Proteomes" id="UP001187415">
    <property type="component" value="Unassembled WGS sequence"/>
</dbReference>
<dbReference type="GO" id="GO:0006915">
    <property type="term" value="P:apoptotic process"/>
    <property type="evidence" value="ECO:0007669"/>
    <property type="project" value="UniProtKB-KW"/>
</dbReference>
<keyword evidence="2" id="KW-0963">Cytoplasm</keyword>
<evidence type="ECO:0000256" key="9">
    <source>
        <dbReference type="ARBA" id="ARBA00023015"/>
    </source>
</evidence>
<feature type="compositionally biased region" description="Low complexity" evidence="19">
    <location>
        <begin position="431"/>
        <end position="443"/>
    </location>
</feature>
<dbReference type="GO" id="GO:0006357">
    <property type="term" value="P:regulation of transcription by RNA polymerase II"/>
    <property type="evidence" value="ECO:0007669"/>
    <property type="project" value="TreeGrafter"/>
</dbReference>
<keyword evidence="7" id="KW-0862">Zinc</keyword>
<dbReference type="GO" id="GO:0006954">
    <property type="term" value="P:inflammatory response"/>
    <property type="evidence" value="ECO:0007669"/>
    <property type="project" value="UniProtKB-KW"/>
</dbReference>
<keyword evidence="3" id="KW-0597">Phosphoprotein</keyword>